<dbReference type="EMBL" id="CP022752">
    <property type="protein sequence ID" value="ASU77623.1"/>
    <property type="molecule type" value="Genomic_DNA"/>
</dbReference>
<dbReference type="KEGG" id="aey:CDG81_04060"/>
<organism evidence="1 4">
    <name type="scientific">Actinopolyspora erythraea</name>
    <dbReference type="NCBI Taxonomy" id="414996"/>
    <lineage>
        <taxon>Bacteria</taxon>
        <taxon>Bacillati</taxon>
        <taxon>Actinomycetota</taxon>
        <taxon>Actinomycetes</taxon>
        <taxon>Actinopolysporales</taxon>
        <taxon>Actinopolysporaceae</taxon>
        <taxon>Actinopolyspora</taxon>
    </lineage>
</organism>
<dbReference type="EMBL" id="JPMV01000031">
    <property type="protein sequence ID" value="KGI80542.1"/>
    <property type="molecule type" value="Genomic_DNA"/>
</dbReference>
<evidence type="ECO:0008006" key="5">
    <source>
        <dbReference type="Google" id="ProtNLM"/>
    </source>
</evidence>
<protein>
    <recommendedName>
        <fullName evidence="5">ESX secretion-associated protein EspG</fullName>
    </recommendedName>
</protein>
<dbReference type="Proteomes" id="UP000029737">
    <property type="component" value="Unassembled WGS sequence"/>
</dbReference>
<dbReference type="HOGENOM" id="CLU_075027_0_0_11"/>
<accession>A0A099D433</accession>
<evidence type="ECO:0000313" key="4">
    <source>
        <dbReference type="Proteomes" id="UP000215043"/>
    </source>
</evidence>
<reference evidence="2 3" key="1">
    <citation type="journal article" date="2014" name="PLoS ONE">
        <title>Identification and Characterization of a New Erythromycin Biosynthetic Gene Cluster in Actinopolyspora erythraea YIM90600, a Novel Erythronolide-Producing Halophilic Actinomycete Isolated from Salt Field.</title>
        <authorList>
            <person name="Chen D."/>
            <person name="Feng J."/>
            <person name="Huang L."/>
            <person name="Zhang Q."/>
            <person name="Wu J."/>
            <person name="Zhu X."/>
            <person name="Duan Y."/>
            <person name="Xu Z."/>
        </authorList>
    </citation>
    <scope>NUCLEOTIDE SEQUENCE [LARGE SCALE GENOMIC DNA]</scope>
    <source>
        <strain evidence="2 3">YIM90600</strain>
    </source>
</reference>
<dbReference type="Proteomes" id="UP000215043">
    <property type="component" value="Chromosome"/>
</dbReference>
<keyword evidence="3" id="KW-1185">Reference proteome</keyword>
<dbReference type="AlphaFoldDB" id="A0A099D433"/>
<gene>
    <name evidence="1" type="ORF">CDG81_04060</name>
    <name evidence="2" type="ORF">IL38_16880</name>
</gene>
<evidence type="ECO:0000313" key="3">
    <source>
        <dbReference type="Proteomes" id="UP000029737"/>
    </source>
</evidence>
<name>A0A099D433_9ACTN</name>
<sequence length="301" mass="34204">MLFFNELSCAVESDESRVDACMADFFELVRTARKKRRDTALVTPSPLKEMELGAGYHVRQWINKPENRDRWRLLQSARNMSPVSSALPESASGEVEYSHQGRSAEALGGAHLTDSLAVSLATDSSWRTPWVVVDRTQAVEEADGSLDLEKGTVEVRHAATPAELRHHDEWLVSSGLSGMTTGRQLWDARADFFPNLRFLERTRNDLEQLEGHRLRAVRDRLLELERVTAEWRPDLAHQPEWWSHVTPESSSRKSRCEFRDADGVTRTFDMHARFTPGAGRVHFRLAPEERALVVAYIGSKL</sequence>
<reference evidence="1 4" key="2">
    <citation type="submission" date="2017-08" db="EMBL/GenBank/DDBJ databases">
        <title>The complete genome sequence of moderately halophilic actinomycete Actinopolyspora erythraea YIM 90600, the producer of novel erythromycin, novel actinopolysporins A-C and tubercidin.</title>
        <authorList>
            <person name="Yin M."/>
            <person name="Tang S."/>
        </authorList>
    </citation>
    <scope>NUCLEOTIDE SEQUENCE [LARGE SCALE GENOMIC DNA]</scope>
    <source>
        <strain evidence="1 4">YIM 90600</strain>
    </source>
</reference>
<evidence type="ECO:0000313" key="2">
    <source>
        <dbReference type="EMBL" id="KGI80542.1"/>
    </source>
</evidence>
<dbReference type="eggNOG" id="ENOG5030FJI">
    <property type="taxonomic scope" value="Bacteria"/>
</dbReference>
<evidence type="ECO:0000313" key="1">
    <source>
        <dbReference type="EMBL" id="ASU77623.1"/>
    </source>
</evidence>
<proteinExistence type="predicted"/>